<keyword evidence="2" id="KW-1185">Reference proteome</keyword>
<reference evidence="1 2" key="1">
    <citation type="journal article" date="2006" name="Proc. Natl. Acad. Sci. U.S.A.">
        <title>Genomic analysis of the uncultivated marine crenarchaeote Cenarchaeum symbiosum.</title>
        <authorList>
            <person name="Hallam S.J."/>
            <person name="Konstantinidis K.T."/>
            <person name="Putnam N."/>
            <person name="Schleper C."/>
            <person name="Watanabe Y."/>
            <person name="Sugahara J."/>
            <person name="Preston C."/>
            <person name="de la Torre J."/>
            <person name="Richardson P.M."/>
            <person name="DeLong E.F."/>
        </authorList>
    </citation>
    <scope>NUCLEOTIDE SEQUENCE [LARGE SCALE GENOMIC DNA]</scope>
    <source>
        <strain evidence="2">A</strain>
    </source>
</reference>
<sequence>MEKKFYVVAFPSVFARRNVPLLMRNIRKALKAAGMGRAPVGRDGPVITIEAAEPVMASSAVAQLFGIERVIIARQVKNDFDVAATVIAEVGASLLLKGDRFLVKVEGEARGFLPRDLEMAATSAIIGRSAERGAGPGTEEDHNRQVYAFLTKAHAYVSIFSDKGLGGAPHGVHKRTVLCPVFDELSAVSCMAALRQGFDVRMIMCYSKESELAWLAKIANRIIPRTAEEEVELAFYKLGPRRRGRGYPGYLRTVMNLAGRAAAAAGITHVSLPASPLIIPAEEIDGILGDLDSAGIAAYMPLGGLEEMEGNAREIGIEGLAGRIGALAWAGPRGSTYDKARIDSLVDAALAGAKSVCVMIGPNNVHDILDGLEGE</sequence>
<dbReference type="AlphaFoldDB" id="A0RYU4"/>
<evidence type="ECO:0000313" key="1">
    <source>
        <dbReference type="EMBL" id="ABK78511.1"/>
    </source>
</evidence>
<organism evidence="1 2">
    <name type="scientific">Cenarchaeum symbiosum (strain A)</name>
    <dbReference type="NCBI Taxonomy" id="414004"/>
    <lineage>
        <taxon>Archaea</taxon>
        <taxon>Nitrososphaerota</taxon>
        <taxon>Candidatus Cenarchaeales</taxon>
        <taxon>Candidatus Cenarchaeaceae</taxon>
        <taxon>Candidatus Cenarchaeum</taxon>
    </lineage>
</organism>
<evidence type="ECO:0000313" key="2">
    <source>
        <dbReference type="Proteomes" id="UP000000758"/>
    </source>
</evidence>
<proteinExistence type="predicted"/>
<dbReference type="HOGENOM" id="CLU_751428_0_0_2"/>
<dbReference type="SUPFAM" id="SSF143437">
    <property type="entry name" value="THUMP domain-like"/>
    <property type="match status" value="1"/>
</dbReference>
<gene>
    <name evidence="1" type="ordered locus">CENSYa_1902</name>
</gene>
<dbReference type="Proteomes" id="UP000000758">
    <property type="component" value="Chromosome"/>
</dbReference>
<name>A0RYU4_CENSY</name>
<dbReference type="KEGG" id="csy:CENSYa_1902"/>
<dbReference type="EMBL" id="DP000238">
    <property type="protein sequence ID" value="ABK78511.1"/>
    <property type="molecule type" value="Genomic_DNA"/>
</dbReference>
<protein>
    <submittedName>
        <fullName evidence="1">Thiamine biosynthesis protein</fullName>
    </submittedName>
</protein>
<dbReference type="STRING" id="414004.CENSYa_1902"/>
<accession>A0RYU4</accession>
<dbReference type="EnsemblBacteria" id="ABK78511">
    <property type="protein sequence ID" value="ABK78511"/>
    <property type="gene ID" value="CENSYa_1902"/>
</dbReference>